<dbReference type="InterPro" id="IPR006094">
    <property type="entry name" value="Oxid_FAD_bind_N"/>
</dbReference>
<sequence length="446" mass="48139">MSERRLLTGWGGTAPTAASTVSVAAADLPRVVTGSGGRGVIARGLGRSYGDAAQNAGGTVVLPLPGWYELDAGRGTVRVSAGTSFHDLMRELIPRGFFVPVTPGTRYVTVGGAIAADVHGKNHHRVGALGGQVVELELLGADGTVRTVGPGRDLDLFWATVGGMGLTGVITSAVLRLLPVETGQMVVDTERLDDLDAVLTRMAESDDAFTYSVAWIDTLARGRSMGRSVLTRGEHARREDLAGSPRHRADVVPHDARVAMPSLLPPHLISRPTTLAFNEMWFRKAPRRREGQVQTVAAFFHPLDGVRHWNRVYGRGGFLQYQFVVPENEDEALRRILGRISRAGYPSFLAVLKRFGPGDPGPLSFPMAGWTLAIDLPTSPTLRGFLADLDGLVVASGGRVYLAKDSRMEPGLLAEMYPRLDEFRAVRARVDPGGVFQSDLSRRLHL</sequence>
<dbReference type="InterPro" id="IPR036318">
    <property type="entry name" value="FAD-bd_PCMH-like_sf"/>
</dbReference>
<dbReference type="Gene3D" id="1.10.45.10">
    <property type="entry name" value="Vanillyl-alcohol Oxidase, Chain A, domain 4"/>
    <property type="match status" value="1"/>
</dbReference>
<proteinExistence type="predicted"/>
<dbReference type="EMBL" id="SDKM01000020">
    <property type="protein sequence ID" value="RYP84942.1"/>
    <property type="molecule type" value="Genomic_DNA"/>
</dbReference>
<protein>
    <submittedName>
        <fullName evidence="3">FAD-binding oxidoreductase</fullName>
    </submittedName>
</protein>
<dbReference type="Pfam" id="PF01565">
    <property type="entry name" value="FAD_binding_4"/>
    <property type="match status" value="1"/>
</dbReference>
<dbReference type="Gene3D" id="3.30.465.10">
    <property type="match status" value="1"/>
</dbReference>
<keyword evidence="1" id="KW-0560">Oxidoreductase</keyword>
<accession>A0A4Q4ZAM1</accession>
<organism evidence="3 4">
    <name type="scientific">Nocardioides guangzhouensis</name>
    <dbReference type="NCBI Taxonomy" id="2497878"/>
    <lineage>
        <taxon>Bacteria</taxon>
        <taxon>Bacillati</taxon>
        <taxon>Actinomycetota</taxon>
        <taxon>Actinomycetes</taxon>
        <taxon>Propionibacteriales</taxon>
        <taxon>Nocardioidaceae</taxon>
        <taxon>Nocardioides</taxon>
    </lineage>
</organism>
<dbReference type="OrthoDB" id="143770at2"/>
<dbReference type="PROSITE" id="PS51387">
    <property type="entry name" value="FAD_PCMH"/>
    <property type="match status" value="1"/>
</dbReference>
<dbReference type="SUPFAM" id="SSF56176">
    <property type="entry name" value="FAD-binding/transporter-associated domain-like"/>
    <property type="match status" value="1"/>
</dbReference>
<dbReference type="InterPro" id="IPR010031">
    <property type="entry name" value="FAD_lactone_oxidase-like"/>
</dbReference>
<reference evidence="3 4" key="1">
    <citation type="submission" date="2019-01" db="EMBL/GenBank/DDBJ databases">
        <title>Nocardioides guangzhouensis sp. nov., an actinobacterium isolated from soil.</title>
        <authorList>
            <person name="Fu Y."/>
            <person name="Cai Y."/>
            <person name="Lin Z."/>
            <person name="Chen P."/>
        </authorList>
    </citation>
    <scope>NUCLEOTIDE SEQUENCE [LARGE SCALE GENOMIC DNA]</scope>
    <source>
        <strain evidence="3 4">130</strain>
    </source>
</reference>
<dbReference type="Proteomes" id="UP000295198">
    <property type="component" value="Unassembled WGS sequence"/>
</dbReference>
<dbReference type="GO" id="GO:0071949">
    <property type="term" value="F:FAD binding"/>
    <property type="evidence" value="ECO:0007669"/>
    <property type="project" value="InterPro"/>
</dbReference>
<dbReference type="InterPro" id="IPR007173">
    <property type="entry name" value="ALO_C"/>
</dbReference>
<name>A0A4Q4ZAM1_9ACTN</name>
<dbReference type="AlphaFoldDB" id="A0A4Q4ZAM1"/>
<dbReference type="Pfam" id="PF04030">
    <property type="entry name" value="ALO"/>
    <property type="match status" value="1"/>
</dbReference>
<feature type="domain" description="FAD-binding PCMH-type" evidence="2">
    <location>
        <begin position="10"/>
        <end position="180"/>
    </location>
</feature>
<dbReference type="GO" id="GO:0080049">
    <property type="term" value="F:L-gulono-1,4-lactone dehydrogenase activity"/>
    <property type="evidence" value="ECO:0007669"/>
    <property type="project" value="TreeGrafter"/>
</dbReference>
<dbReference type="GO" id="GO:0003885">
    <property type="term" value="F:D-arabinono-1,4-lactone oxidase activity"/>
    <property type="evidence" value="ECO:0007669"/>
    <property type="project" value="InterPro"/>
</dbReference>
<evidence type="ECO:0000313" key="4">
    <source>
        <dbReference type="Proteomes" id="UP000295198"/>
    </source>
</evidence>
<gene>
    <name evidence="3" type="ORF">EKO23_14370</name>
</gene>
<evidence type="ECO:0000256" key="1">
    <source>
        <dbReference type="ARBA" id="ARBA00023002"/>
    </source>
</evidence>
<keyword evidence="4" id="KW-1185">Reference proteome</keyword>
<evidence type="ECO:0000259" key="2">
    <source>
        <dbReference type="PROSITE" id="PS51387"/>
    </source>
</evidence>
<evidence type="ECO:0000313" key="3">
    <source>
        <dbReference type="EMBL" id="RYP84942.1"/>
    </source>
</evidence>
<dbReference type="PANTHER" id="PTHR43762">
    <property type="entry name" value="L-GULONOLACTONE OXIDASE"/>
    <property type="match status" value="1"/>
</dbReference>
<dbReference type="InterPro" id="IPR016171">
    <property type="entry name" value="Vanillyl_alc_oxidase_C-sub2"/>
</dbReference>
<comment type="caution">
    <text evidence="3">The sequence shown here is derived from an EMBL/GenBank/DDBJ whole genome shotgun (WGS) entry which is preliminary data.</text>
</comment>
<dbReference type="InterPro" id="IPR016166">
    <property type="entry name" value="FAD-bd_PCMH"/>
</dbReference>
<dbReference type="GO" id="GO:0016020">
    <property type="term" value="C:membrane"/>
    <property type="evidence" value="ECO:0007669"/>
    <property type="project" value="InterPro"/>
</dbReference>
<dbReference type="InterPro" id="IPR016169">
    <property type="entry name" value="FAD-bd_PCMH_sub2"/>
</dbReference>
<dbReference type="PANTHER" id="PTHR43762:SF1">
    <property type="entry name" value="D-ARABINONO-1,4-LACTONE OXIDASE"/>
    <property type="match status" value="1"/>
</dbReference>
<dbReference type="RefSeq" id="WP_134718444.1">
    <property type="nucleotide sequence ID" value="NZ_SDKM01000020.1"/>
</dbReference>